<evidence type="ECO:0000256" key="2">
    <source>
        <dbReference type="ARBA" id="ARBA00023125"/>
    </source>
</evidence>
<accession>A0ABS7A2U2</accession>
<sequence>MSPEAVAALRDKAADAARLLALLGNENRLVLLCHLVQAGEMGVGALAEAVGLSQPALSQHLARLREDGLVATRRKAQTVHYRLADPRVAAVMLLLRDLFCSLPGDTTPSRTNAC</sequence>
<evidence type="ECO:0000256" key="1">
    <source>
        <dbReference type="ARBA" id="ARBA00023015"/>
    </source>
</evidence>
<feature type="domain" description="HTH arsR-type" evidence="4">
    <location>
        <begin position="8"/>
        <end position="103"/>
    </location>
</feature>
<dbReference type="InterPro" id="IPR051011">
    <property type="entry name" value="Metal_resp_trans_reg"/>
</dbReference>
<protein>
    <submittedName>
        <fullName evidence="5">Metalloregulator ArsR/SmtB family transcription factor</fullName>
    </submittedName>
</protein>
<dbReference type="InterPro" id="IPR036388">
    <property type="entry name" value="WH-like_DNA-bd_sf"/>
</dbReference>
<organism evidence="5 6">
    <name type="scientific">Roseomonas alba</name>
    <dbReference type="NCBI Taxonomy" id="2846776"/>
    <lineage>
        <taxon>Bacteria</taxon>
        <taxon>Pseudomonadati</taxon>
        <taxon>Pseudomonadota</taxon>
        <taxon>Alphaproteobacteria</taxon>
        <taxon>Acetobacterales</taxon>
        <taxon>Roseomonadaceae</taxon>
        <taxon>Roseomonas</taxon>
    </lineage>
</organism>
<name>A0ABS7A2U2_9PROT</name>
<dbReference type="Proteomes" id="UP001196565">
    <property type="component" value="Unassembled WGS sequence"/>
</dbReference>
<evidence type="ECO:0000259" key="4">
    <source>
        <dbReference type="PROSITE" id="PS50987"/>
    </source>
</evidence>
<dbReference type="PANTHER" id="PTHR43132">
    <property type="entry name" value="ARSENICAL RESISTANCE OPERON REPRESSOR ARSR-RELATED"/>
    <property type="match status" value="1"/>
</dbReference>
<dbReference type="SUPFAM" id="SSF46785">
    <property type="entry name" value="Winged helix' DNA-binding domain"/>
    <property type="match status" value="1"/>
</dbReference>
<dbReference type="InterPro" id="IPR001845">
    <property type="entry name" value="HTH_ArsR_DNA-bd_dom"/>
</dbReference>
<dbReference type="InterPro" id="IPR036390">
    <property type="entry name" value="WH_DNA-bd_sf"/>
</dbReference>
<dbReference type="Gene3D" id="1.10.10.10">
    <property type="entry name" value="Winged helix-like DNA-binding domain superfamily/Winged helix DNA-binding domain"/>
    <property type="match status" value="1"/>
</dbReference>
<evidence type="ECO:0000256" key="3">
    <source>
        <dbReference type="ARBA" id="ARBA00023163"/>
    </source>
</evidence>
<dbReference type="CDD" id="cd00090">
    <property type="entry name" value="HTH_ARSR"/>
    <property type="match status" value="1"/>
</dbReference>
<dbReference type="Pfam" id="PF01022">
    <property type="entry name" value="HTH_5"/>
    <property type="match status" value="1"/>
</dbReference>
<dbReference type="PANTHER" id="PTHR43132:SF8">
    <property type="entry name" value="HTH-TYPE TRANSCRIPTIONAL REGULATOR KMTR"/>
    <property type="match status" value="1"/>
</dbReference>
<evidence type="ECO:0000313" key="5">
    <source>
        <dbReference type="EMBL" id="MBW6396628.1"/>
    </source>
</evidence>
<dbReference type="PRINTS" id="PR00778">
    <property type="entry name" value="HTHARSR"/>
</dbReference>
<reference evidence="5 6" key="1">
    <citation type="submission" date="2021-07" db="EMBL/GenBank/DDBJ databases">
        <authorList>
            <person name="So Y."/>
        </authorList>
    </citation>
    <scope>NUCLEOTIDE SEQUENCE [LARGE SCALE GENOMIC DNA]</scope>
    <source>
        <strain evidence="5 6">HJA6</strain>
    </source>
</reference>
<dbReference type="PROSITE" id="PS50987">
    <property type="entry name" value="HTH_ARSR_2"/>
    <property type="match status" value="1"/>
</dbReference>
<evidence type="ECO:0000313" key="6">
    <source>
        <dbReference type="Proteomes" id="UP001196565"/>
    </source>
</evidence>
<keyword evidence="6" id="KW-1185">Reference proteome</keyword>
<dbReference type="InterPro" id="IPR011991">
    <property type="entry name" value="ArsR-like_HTH"/>
</dbReference>
<dbReference type="EMBL" id="JAHYBZ010000001">
    <property type="protein sequence ID" value="MBW6396628.1"/>
    <property type="molecule type" value="Genomic_DNA"/>
</dbReference>
<comment type="caution">
    <text evidence="5">The sequence shown here is derived from an EMBL/GenBank/DDBJ whole genome shotgun (WGS) entry which is preliminary data.</text>
</comment>
<keyword evidence="2" id="KW-0238">DNA-binding</keyword>
<dbReference type="SMART" id="SM00418">
    <property type="entry name" value="HTH_ARSR"/>
    <property type="match status" value="1"/>
</dbReference>
<keyword evidence="1" id="KW-0805">Transcription regulation</keyword>
<proteinExistence type="predicted"/>
<keyword evidence="3" id="KW-0804">Transcription</keyword>
<dbReference type="NCBIfam" id="NF033788">
    <property type="entry name" value="HTH_metalloreg"/>
    <property type="match status" value="1"/>
</dbReference>
<gene>
    <name evidence="5" type="ORF">KPL78_02160</name>
</gene>